<dbReference type="AlphaFoldDB" id="A0A972JZY0"/>
<proteinExistence type="inferred from homology"/>
<evidence type="ECO:0000313" key="3">
    <source>
        <dbReference type="EMBL" id="NOU92318.1"/>
    </source>
</evidence>
<dbReference type="Pfam" id="PF03795">
    <property type="entry name" value="YCII"/>
    <property type="match status" value="1"/>
</dbReference>
<dbReference type="InterPro" id="IPR011008">
    <property type="entry name" value="Dimeric_a/b-barrel"/>
</dbReference>
<keyword evidence="4" id="KW-1185">Reference proteome</keyword>
<comment type="similarity">
    <text evidence="1">Belongs to the YciI family.</text>
</comment>
<dbReference type="Gene3D" id="3.30.70.1060">
    <property type="entry name" value="Dimeric alpha+beta barrel"/>
    <property type="match status" value="1"/>
</dbReference>
<sequence>MEQLEFVYMFKPKREDFLQTLSLEEMAAMGAHFEYCNGLHAEGALLMSGACTDGAYGMVVFKADSEEAARRIFENDPVVIANIVDAELHPYKVLKLIGRD</sequence>
<organism evidence="3 4">
    <name type="scientific">Paenibacillus foliorum</name>
    <dbReference type="NCBI Taxonomy" id="2654974"/>
    <lineage>
        <taxon>Bacteria</taxon>
        <taxon>Bacillati</taxon>
        <taxon>Bacillota</taxon>
        <taxon>Bacilli</taxon>
        <taxon>Bacillales</taxon>
        <taxon>Paenibacillaceae</taxon>
        <taxon>Paenibacillus</taxon>
    </lineage>
</organism>
<evidence type="ECO:0000313" key="4">
    <source>
        <dbReference type="Proteomes" id="UP000641588"/>
    </source>
</evidence>
<accession>A0A972JZY0</accession>
<dbReference type="PANTHER" id="PTHR37828:SF1">
    <property type="entry name" value="YCII-RELATED DOMAIN-CONTAINING PROTEIN"/>
    <property type="match status" value="1"/>
</dbReference>
<feature type="domain" description="YCII-related" evidence="2">
    <location>
        <begin position="11"/>
        <end position="84"/>
    </location>
</feature>
<dbReference type="Proteomes" id="UP000641588">
    <property type="component" value="Unassembled WGS sequence"/>
</dbReference>
<dbReference type="RefSeq" id="WP_171650495.1">
    <property type="nucleotide sequence ID" value="NZ_WHOD01000013.1"/>
</dbReference>
<evidence type="ECO:0000259" key="2">
    <source>
        <dbReference type="Pfam" id="PF03795"/>
    </source>
</evidence>
<gene>
    <name evidence="3" type="ORF">GC093_03580</name>
</gene>
<dbReference type="InterPro" id="IPR005545">
    <property type="entry name" value="YCII"/>
</dbReference>
<dbReference type="PANTHER" id="PTHR37828">
    <property type="entry name" value="GSR2449 PROTEIN"/>
    <property type="match status" value="1"/>
</dbReference>
<protein>
    <recommendedName>
        <fullName evidence="2">YCII-related domain-containing protein</fullName>
    </recommendedName>
</protein>
<dbReference type="EMBL" id="WHOD01000013">
    <property type="protein sequence ID" value="NOU92318.1"/>
    <property type="molecule type" value="Genomic_DNA"/>
</dbReference>
<evidence type="ECO:0000256" key="1">
    <source>
        <dbReference type="ARBA" id="ARBA00007689"/>
    </source>
</evidence>
<comment type="caution">
    <text evidence="3">The sequence shown here is derived from an EMBL/GenBank/DDBJ whole genome shotgun (WGS) entry which is preliminary data.</text>
</comment>
<reference evidence="3" key="1">
    <citation type="submission" date="2019-10" db="EMBL/GenBank/DDBJ databases">
        <title>Description of Paenibacillus glebae sp. nov.</title>
        <authorList>
            <person name="Carlier A."/>
            <person name="Qi S."/>
        </authorList>
    </citation>
    <scope>NUCLEOTIDE SEQUENCE</scope>
    <source>
        <strain evidence="3">LMG 31456</strain>
    </source>
</reference>
<dbReference type="SUPFAM" id="SSF54909">
    <property type="entry name" value="Dimeric alpha+beta barrel"/>
    <property type="match status" value="1"/>
</dbReference>
<name>A0A972JZY0_9BACL</name>